<dbReference type="SUPFAM" id="SSF50249">
    <property type="entry name" value="Nucleic acid-binding proteins"/>
    <property type="match status" value="3"/>
</dbReference>
<dbReference type="SUPFAM" id="SSF81872">
    <property type="entry name" value="BRCA2 helical domain"/>
    <property type="match status" value="1"/>
</dbReference>
<feature type="compositionally biased region" description="Polar residues" evidence="6">
    <location>
        <begin position="421"/>
        <end position="433"/>
    </location>
</feature>
<dbReference type="Pfam" id="PF09169">
    <property type="entry name" value="BRCA-2_helical"/>
    <property type="match status" value="1"/>
</dbReference>
<accession>A0ABQ8HBN3</accession>
<evidence type="ECO:0000259" key="7">
    <source>
        <dbReference type="Pfam" id="PF09103"/>
    </source>
</evidence>
<dbReference type="InterPro" id="IPR036315">
    <property type="entry name" value="BRCA2_hlx_sf"/>
</dbReference>
<evidence type="ECO:0000256" key="3">
    <source>
        <dbReference type="ARBA" id="ARBA00023125"/>
    </source>
</evidence>
<evidence type="ECO:0000256" key="1">
    <source>
        <dbReference type="ARBA" id="ARBA00022737"/>
    </source>
</evidence>
<evidence type="ECO:0008006" key="11">
    <source>
        <dbReference type="Google" id="ProtNLM"/>
    </source>
</evidence>
<dbReference type="InterPro" id="IPR012340">
    <property type="entry name" value="NA-bd_OB-fold"/>
</dbReference>
<dbReference type="SUPFAM" id="SSF81878">
    <property type="entry name" value="BRCA2 tower domain"/>
    <property type="match status" value="1"/>
</dbReference>
<sequence length="1179" mass="130824">MSTWQIFSDTNQNFRWEISDRFLPSPTEHEQRNNGGQIEPRASESRLPSMADLLLHGCSKLLENGNEASDNVPLFKNGLGKSVSLKQSSIAKALSVLSNADDENLLVTGERHSRENGGSFSNSLFQTGSGKIVNISSSGLLRAKTLLGLDEDNDHCNFQGLQGNILPSSSNDASDWQNLSCFGTKEGVVGNRISNVTPAPITPPIHKATLGGSRFKETNLIMMQSETVNPPTKPPPVKFHTAGGRSLSVSSDALKYARSLLGDPELGTLFSEGDADESEFSCFKEGRFDDSSSNKENCRNITMVDNLIKKFDAVDHDRVRELNGKVPSIQNPLSNMSCAPNTVAGNSLEDGNYSRIDSLGKSSSRPLADISNRTGPTYANIKLNTCEKRRPWRNSVSPFKRPRNSKFSTPLKKNVSLHDGLSTSSSEHSGCKRTVSSRYPFQTPRMYVKEYFGMPPSAHGKLEHLQDQVRWIKSHNADKYMFRDESGLNCIGAEALFLMLMQSGASSQHASKEWVANHYKWIVWKLACYERCYSAKSARNFLTVCNVLEELKYRYEREVNNGHRSAIKRILEGDASPSSLMVLCISVIHKNCEPKIETSPVASNGAQSNVAKVELTDGWYSVDALLDELLSKHLVAGKLFVGQKLRVWGAGLGGLIGPVSPLETLLKFQASGSASLLLNINGTYRAHWADRLGFCKGVGAPLAFRCIKSNGGQVPQTLVGVTRIYPVLYKERLLNGGSIVRSERMETKMMQLYQHRYKFLAFFRGNFCLHGVLKKAPVSEFQRGTKSDHIFNDSDSEEGAKILKILETAAEPEVIMAEMSPEQLTSFATYQAKLEATRQSDIEKSIEKALEDAGLRERDVTPFMRVRVVGLTGHDYHGKGRSKEGIITIWNPTEKQQCELVEGQAYAIVGLVPVNSDFNTLYLQARGPTTKWQPLSSLAIENFKPFFCPRKTVQLSNLGEVSLSSEFDIAAYVVHVGEVYMDSHLKKQWVFVTDGSVPELQLQESPQSLLAINFSSPYIVDDSFMPINYNLVGSTVGFCNLIKRAKDHINNLWIAEATENSTYFLSFDVPHCPHLKSAAASAQRWAKISSLIIDKLKEKIQLQLEFHSFTSGIEKNFGSKPMKKGLVSQQLTGCTNLLSSDMSPVFLQSSPTSTEQQLIVFSWINHETMHSMHARNKVI</sequence>
<evidence type="ECO:0000256" key="2">
    <source>
        <dbReference type="ARBA" id="ARBA00022763"/>
    </source>
</evidence>
<keyword evidence="3" id="KW-0238">DNA-binding</keyword>
<dbReference type="EMBL" id="JAFEMO010000012">
    <property type="protein sequence ID" value="KAH7553902.1"/>
    <property type="molecule type" value="Genomic_DNA"/>
</dbReference>
<dbReference type="InterPro" id="IPR015252">
    <property type="entry name" value="BRCA2_hlx"/>
</dbReference>
<keyword evidence="5" id="KW-0234">DNA repair</keyword>
<dbReference type="Pfam" id="PF00634">
    <property type="entry name" value="BRCA2"/>
    <property type="match status" value="1"/>
</dbReference>
<proteinExistence type="predicted"/>
<name>A0ABQ8HBN3_9ROSI</name>
<keyword evidence="2" id="KW-0227">DNA damage</keyword>
<dbReference type="InterPro" id="IPR015525">
    <property type="entry name" value="BRCA2"/>
</dbReference>
<feature type="domain" description="BRCA2 OB1" evidence="7">
    <location>
        <begin position="565"/>
        <end position="696"/>
    </location>
</feature>
<evidence type="ECO:0000259" key="8">
    <source>
        <dbReference type="Pfam" id="PF09169"/>
    </source>
</evidence>
<keyword evidence="10" id="KW-1185">Reference proteome</keyword>
<protein>
    <recommendedName>
        <fullName evidence="11">Tower domain-containing protein</fullName>
    </recommendedName>
</protein>
<evidence type="ECO:0000256" key="6">
    <source>
        <dbReference type="SAM" id="MobiDB-lite"/>
    </source>
</evidence>
<dbReference type="InterPro" id="IPR002093">
    <property type="entry name" value="BRCA2_repeat"/>
</dbReference>
<dbReference type="InterPro" id="IPR015187">
    <property type="entry name" value="BRCA2_OB_1"/>
</dbReference>
<evidence type="ECO:0000256" key="4">
    <source>
        <dbReference type="ARBA" id="ARBA00023172"/>
    </source>
</evidence>
<organism evidence="9 10">
    <name type="scientific">Xanthoceras sorbifolium</name>
    <dbReference type="NCBI Taxonomy" id="99658"/>
    <lineage>
        <taxon>Eukaryota</taxon>
        <taxon>Viridiplantae</taxon>
        <taxon>Streptophyta</taxon>
        <taxon>Embryophyta</taxon>
        <taxon>Tracheophyta</taxon>
        <taxon>Spermatophyta</taxon>
        <taxon>Magnoliopsida</taxon>
        <taxon>eudicotyledons</taxon>
        <taxon>Gunneridae</taxon>
        <taxon>Pentapetalae</taxon>
        <taxon>rosids</taxon>
        <taxon>malvids</taxon>
        <taxon>Sapindales</taxon>
        <taxon>Sapindaceae</taxon>
        <taxon>Xanthoceroideae</taxon>
        <taxon>Xanthoceras</taxon>
    </lineage>
</organism>
<feature type="region of interest" description="Disordered" evidence="6">
    <location>
        <begin position="23"/>
        <end position="44"/>
    </location>
</feature>
<dbReference type="PROSITE" id="PS50138">
    <property type="entry name" value="BRCA2_REPEAT"/>
    <property type="match status" value="2"/>
</dbReference>
<dbReference type="Pfam" id="PF09103">
    <property type="entry name" value="BRCA-2_OB1"/>
    <property type="match status" value="1"/>
</dbReference>
<evidence type="ECO:0000313" key="9">
    <source>
        <dbReference type="EMBL" id="KAH7553902.1"/>
    </source>
</evidence>
<comment type="caution">
    <text evidence="9">The sequence shown here is derived from an EMBL/GenBank/DDBJ whole genome shotgun (WGS) entry which is preliminary data.</text>
</comment>
<dbReference type="CDD" id="cd04493">
    <property type="entry name" value="BRCA2DBD_OB1"/>
    <property type="match status" value="1"/>
</dbReference>
<feature type="domain" description="Breast cancer type 2 susceptibility protein helical" evidence="8">
    <location>
        <begin position="491"/>
        <end position="561"/>
    </location>
</feature>
<reference evidence="9 10" key="1">
    <citation type="submission" date="2021-02" db="EMBL/GenBank/DDBJ databases">
        <title>Plant Genome Project.</title>
        <authorList>
            <person name="Zhang R.-G."/>
        </authorList>
    </citation>
    <scope>NUCLEOTIDE SEQUENCE [LARGE SCALE GENOMIC DNA]</scope>
    <source>
        <tissue evidence="9">Leaves</tissue>
    </source>
</reference>
<keyword evidence="4" id="KW-0233">DNA recombination</keyword>
<keyword evidence="1" id="KW-0677">Repeat</keyword>
<evidence type="ECO:0000256" key="5">
    <source>
        <dbReference type="ARBA" id="ARBA00023204"/>
    </source>
</evidence>
<dbReference type="PANTHER" id="PTHR11289">
    <property type="entry name" value="BREAST CANCER TYPE 2 SUSCEPTIBILITY PROTEIN BRCA2"/>
    <property type="match status" value="1"/>
</dbReference>
<gene>
    <name evidence="9" type="ORF">JRO89_XS12G0073900</name>
</gene>
<feature type="region of interest" description="Disordered" evidence="6">
    <location>
        <begin position="393"/>
        <end position="433"/>
    </location>
</feature>
<dbReference type="PANTHER" id="PTHR11289:SF0">
    <property type="entry name" value="BREAST CANCER TYPE 2 SUSCEPTIBILITY PROTEIN"/>
    <property type="match status" value="1"/>
</dbReference>
<dbReference type="Gene3D" id="2.40.50.140">
    <property type="entry name" value="Nucleic acid-binding proteins"/>
    <property type="match status" value="4"/>
</dbReference>
<dbReference type="Proteomes" id="UP000827721">
    <property type="component" value="Unassembled WGS sequence"/>
</dbReference>
<evidence type="ECO:0000313" key="10">
    <source>
        <dbReference type="Proteomes" id="UP000827721"/>
    </source>
</evidence>